<evidence type="ECO:0000256" key="1">
    <source>
        <dbReference type="SAM" id="Coils"/>
    </source>
</evidence>
<dbReference type="AlphaFoldDB" id="A0A815L9Y2"/>
<reference evidence="2" key="1">
    <citation type="submission" date="2021-02" db="EMBL/GenBank/DDBJ databases">
        <authorList>
            <person name="Nowell W R."/>
        </authorList>
    </citation>
    <scope>NUCLEOTIDE SEQUENCE</scope>
</reference>
<organism evidence="2 3">
    <name type="scientific">Rotaria sordida</name>
    <dbReference type="NCBI Taxonomy" id="392033"/>
    <lineage>
        <taxon>Eukaryota</taxon>
        <taxon>Metazoa</taxon>
        <taxon>Spiralia</taxon>
        <taxon>Gnathifera</taxon>
        <taxon>Rotifera</taxon>
        <taxon>Eurotatoria</taxon>
        <taxon>Bdelloidea</taxon>
        <taxon>Philodinida</taxon>
        <taxon>Philodinidae</taxon>
        <taxon>Rotaria</taxon>
    </lineage>
</organism>
<feature type="coiled-coil region" evidence="1">
    <location>
        <begin position="29"/>
        <end position="56"/>
    </location>
</feature>
<dbReference type="Proteomes" id="UP000663864">
    <property type="component" value="Unassembled WGS sequence"/>
</dbReference>
<proteinExistence type="predicted"/>
<name>A0A815L9Y2_9BILA</name>
<dbReference type="EMBL" id="CAJNOT010003894">
    <property type="protein sequence ID" value="CAF1405085.1"/>
    <property type="molecule type" value="Genomic_DNA"/>
</dbReference>
<comment type="caution">
    <text evidence="2">The sequence shown here is derived from an EMBL/GenBank/DDBJ whole genome shotgun (WGS) entry which is preliminary data.</text>
</comment>
<sequence>MGLFELKIDSIVTSEYQLKSFIKGNTSACTRMTINRENLLNELNIFKEECDKNEQNLSFSFVKITGLCCEIILERSQYLSLDDAISTFSIDILPLLNNLQSNLCHPFIKMILRKIKFEQIISLEFNTGRS</sequence>
<evidence type="ECO:0000313" key="2">
    <source>
        <dbReference type="EMBL" id="CAF1405085.1"/>
    </source>
</evidence>
<accession>A0A815L9Y2</accession>
<protein>
    <submittedName>
        <fullName evidence="2">Uncharacterized protein</fullName>
    </submittedName>
</protein>
<keyword evidence="1" id="KW-0175">Coiled coil</keyword>
<gene>
    <name evidence="2" type="ORF">ZHD862_LOCUS33303</name>
</gene>
<evidence type="ECO:0000313" key="3">
    <source>
        <dbReference type="Proteomes" id="UP000663864"/>
    </source>
</evidence>